<proteinExistence type="predicted"/>
<evidence type="ECO:0000313" key="1">
    <source>
        <dbReference type="EMBL" id="SER62591.1"/>
    </source>
</evidence>
<keyword evidence="2" id="KW-1185">Reference proteome</keyword>
<evidence type="ECO:0000313" key="2">
    <source>
        <dbReference type="Proteomes" id="UP000199647"/>
    </source>
</evidence>
<sequence length="88" mass="9654">MPNPRLLPILLLTTSFLPGCVSTSSEPATSVPDLKPACGQVRDWSVDFQTELAQELDKLPRTDPLWQIFRDAVAARTAVRTCRGDQSG</sequence>
<name>A0A1H9QPS3_9HYPH</name>
<dbReference type="EMBL" id="FOFG01000032">
    <property type="protein sequence ID" value="SER62591.1"/>
    <property type="molecule type" value="Genomic_DNA"/>
</dbReference>
<organism evidence="1 2">
    <name type="scientific">Faunimonas pinastri</name>
    <dbReference type="NCBI Taxonomy" id="1855383"/>
    <lineage>
        <taxon>Bacteria</taxon>
        <taxon>Pseudomonadati</taxon>
        <taxon>Pseudomonadota</taxon>
        <taxon>Alphaproteobacteria</taxon>
        <taxon>Hyphomicrobiales</taxon>
        <taxon>Afifellaceae</taxon>
        <taxon>Faunimonas</taxon>
    </lineage>
</organism>
<protein>
    <submittedName>
        <fullName evidence="1">Uncharacterized protein</fullName>
    </submittedName>
</protein>
<reference evidence="1 2" key="1">
    <citation type="submission" date="2016-10" db="EMBL/GenBank/DDBJ databases">
        <authorList>
            <person name="de Groot N.N."/>
        </authorList>
    </citation>
    <scope>NUCLEOTIDE SEQUENCE [LARGE SCALE GENOMIC DNA]</scope>
    <source>
        <strain evidence="1 2">A52C2</strain>
    </source>
</reference>
<dbReference type="Proteomes" id="UP000199647">
    <property type="component" value="Unassembled WGS sequence"/>
</dbReference>
<gene>
    <name evidence="1" type="ORF">SAMN05216548_1325</name>
</gene>
<dbReference type="AlphaFoldDB" id="A0A1H9QPS3"/>
<dbReference type="STRING" id="1855383.SAMN05216548_1325"/>
<accession>A0A1H9QPS3</accession>